<evidence type="ECO:0000313" key="3">
    <source>
        <dbReference type="Proteomes" id="UP000263377"/>
    </source>
</evidence>
<sequence>MAGFEVPGPEPDWQPAPSPPYYTGKNPAFQEGMWEYAAASFRLVAGLKPPLEALAARLRLTVERSWEDLGAVDVAMFRIQRVDFALSRLEGGVEPSTFVWVSRSEPDADAALGILLGALGIGLDALTFRGDMETGFERFDGPSR</sequence>
<evidence type="ECO:0000256" key="1">
    <source>
        <dbReference type="SAM" id="MobiDB-lite"/>
    </source>
</evidence>
<dbReference type="Proteomes" id="UP000263377">
    <property type="component" value="Unassembled WGS sequence"/>
</dbReference>
<dbReference type="AlphaFoldDB" id="A0A372ZN92"/>
<gene>
    <name evidence="2" type="ORF">DR950_02045</name>
</gene>
<dbReference type="EMBL" id="QVIG01000001">
    <property type="protein sequence ID" value="RGD56735.1"/>
    <property type="molecule type" value="Genomic_DNA"/>
</dbReference>
<feature type="region of interest" description="Disordered" evidence="1">
    <location>
        <begin position="1"/>
        <end position="24"/>
    </location>
</feature>
<evidence type="ECO:0000313" key="2">
    <source>
        <dbReference type="EMBL" id="RGD56735.1"/>
    </source>
</evidence>
<proteinExistence type="predicted"/>
<comment type="caution">
    <text evidence="2">The sequence shown here is derived from an EMBL/GenBank/DDBJ whole genome shotgun (WGS) entry which is preliminary data.</text>
</comment>
<protein>
    <submittedName>
        <fullName evidence="2">Uncharacterized protein</fullName>
    </submittedName>
</protein>
<keyword evidence="3" id="KW-1185">Reference proteome</keyword>
<organism evidence="2 3">
    <name type="scientific">Kitasatospora xanthocidica</name>
    <dbReference type="NCBI Taxonomy" id="83382"/>
    <lineage>
        <taxon>Bacteria</taxon>
        <taxon>Bacillati</taxon>
        <taxon>Actinomycetota</taxon>
        <taxon>Actinomycetes</taxon>
        <taxon>Kitasatosporales</taxon>
        <taxon>Streptomycetaceae</taxon>
        <taxon>Kitasatospora</taxon>
    </lineage>
</organism>
<accession>A0A372ZN92</accession>
<name>A0A372ZN92_9ACTN</name>
<reference evidence="2 3" key="1">
    <citation type="submission" date="2018-08" db="EMBL/GenBank/DDBJ databases">
        <title>Diversity &amp; Physiological Properties of Lignin-Decomposing Actinobacteria from Soil.</title>
        <authorList>
            <person name="Roh S.G."/>
            <person name="Kim S.B."/>
        </authorList>
    </citation>
    <scope>NUCLEOTIDE SEQUENCE [LARGE SCALE GENOMIC DNA]</scope>
    <source>
        <strain evidence="2 3">MMS17-GH009</strain>
    </source>
</reference>
<feature type="compositionally biased region" description="Pro residues" evidence="1">
    <location>
        <begin position="8"/>
        <end position="20"/>
    </location>
</feature>